<organism evidence="4 5">
    <name type="scientific">Daphnia pulex</name>
    <name type="common">Water flea</name>
    <dbReference type="NCBI Taxonomy" id="6669"/>
    <lineage>
        <taxon>Eukaryota</taxon>
        <taxon>Metazoa</taxon>
        <taxon>Ecdysozoa</taxon>
        <taxon>Arthropoda</taxon>
        <taxon>Crustacea</taxon>
        <taxon>Branchiopoda</taxon>
        <taxon>Diplostraca</taxon>
        <taxon>Cladocera</taxon>
        <taxon>Anomopoda</taxon>
        <taxon>Daphniidae</taxon>
        <taxon>Daphnia</taxon>
    </lineage>
</organism>
<proteinExistence type="predicted"/>
<dbReference type="STRING" id="6669.E9HQN6"/>
<evidence type="ECO:0000313" key="5">
    <source>
        <dbReference type="Proteomes" id="UP000000305"/>
    </source>
</evidence>
<evidence type="ECO:0000259" key="3">
    <source>
        <dbReference type="PROSITE" id="PS51279"/>
    </source>
</evidence>
<dbReference type="PANTHER" id="PTHR48407:SF1">
    <property type="entry name" value="CRANIOFACIAL DEVELOPMENT PROTEIN 1"/>
    <property type="match status" value="1"/>
</dbReference>
<accession>E9HQN6</accession>
<dbReference type="Proteomes" id="UP000000305">
    <property type="component" value="Unassembled WGS sequence"/>
</dbReference>
<evidence type="ECO:0000256" key="2">
    <source>
        <dbReference type="ARBA" id="ARBA00030244"/>
    </source>
</evidence>
<dbReference type="KEGG" id="dpx:DAPPUDRAFT_65105"/>
<dbReference type="Pfam" id="PF07572">
    <property type="entry name" value="BCNT"/>
    <property type="match status" value="1"/>
</dbReference>
<dbReference type="AlphaFoldDB" id="E9HQN6"/>
<dbReference type="PANTHER" id="PTHR48407">
    <property type="entry name" value="CRANIOFACIAL DEVELOPMENT PROTEIN 1"/>
    <property type="match status" value="1"/>
</dbReference>
<dbReference type="OrthoDB" id="445677at2759"/>
<keyword evidence="5" id="KW-1185">Reference proteome</keyword>
<dbReference type="InParanoid" id="E9HQN6"/>
<reference evidence="4 5" key="1">
    <citation type="journal article" date="2011" name="Science">
        <title>The ecoresponsive genome of Daphnia pulex.</title>
        <authorList>
            <person name="Colbourne J.K."/>
            <person name="Pfrender M.E."/>
            <person name="Gilbert D."/>
            <person name="Thomas W.K."/>
            <person name="Tucker A."/>
            <person name="Oakley T.H."/>
            <person name="Tokishita S."/>
            <person name="Aerts A."/>
            <person name="Arnold G.J."/>
            <person name="Basu M.K."/>
            <person name="Bauer D.J."/>
            <person name="Caceres C.E."/>
            <person name="Carmel L."/>
            <person name="Casola C."/>
            <person name="Choi J.H."/>
            <person name="Detter J.C."/>
            <person name="Dong Q."/>
            <person name="Dusheyko S."/>
            <person name="Eads B.D."/>
            <person name="Frohlich T."/>
            <person name="Geiler-Samerotte K.A."/>
            <person name="Gerlach D."/>
            <person name="Hatcher P."/>
            <person name="Jogdeo S."/>
            <person name="Krijgsveld J."/>
            <person name="Kriventseva E.V."/>
            <person name="Kultz D."/>
            <person name="Laforsch C."/>
            <person name="Lindquist E."/>
            <person name="Lopez J."/>
            <person name="Manak J.R."/>
            <person name="Muller J."/>
            <person name="Pangilinan J."/>
            <person name="Patwardhan R.P."/>
            <person name="Pitluck S."/>
            <person name="Pritham E.J."/>
            <person name="Rechtsteiner A."/>
            <person name="Rho M."/>
            <person name="Rogozin I.B."/>
            <person name="Sakarya O."/>
            <person name="Salamov A."/>
            <person name="Schaack S."/>
            <person name="Shapiro H."/>
            <person name="Shiga Y."/>
            <person name="Skalitzky C."/>
            <person name="Smith Z."/>
            <person name="Souvorov A."/>
            <person name="Sung W."/>
            <person name="Tang Z."/>
            <person name="Tsuchiya D."/>
            <person name="Tu H."/>
            <person name="Vos H."/>
            <person name="Wang M."/>
            <person name="Wolf Y.I."/>
            <person name="Yamagata H."/>
            <person name="Yamada T."/>
            <person name="Ye Y."/>
            <person name="Shaw J.R."/>
            <person name="Andrews J."/>
            <person name="Crease T.J."/>
            <person name="Tang H."/>
            <person name="Lucas S.M."/>
            <person name="Robertson H.M."/>
            <person name="Bork P."/>
            <person name="Koonin E.V."/>
            <person name="Zdobnov E.M."/>
            <person name="Grigoriev I.V."/>
            <person name="Lynch M."/>
            <person name="Boore J.L."/>
        </authorList>
    </citation>
    <scope>NUCLEOTIDE SEQUENCE [LARGE SCALE GENOMIC DNA]</scope>
</reference>
<evidence type="ECO:0000313" key="4">
    <source>
        <dbReference type="EMBL" id="EFX65945.1"/>
    </source>
</evidence>
<dbReference type="PROSITE" id="PS51279">
    <property type="entry name" value="BCNT_C"/>
    <property type="match status" value="1"/>
</dbReference>
<feature type="non-terminal residue" evidence="4">
    <location>
        <position position="1"/>
    </location>
</feature>
<gene>
    <name evidence="4" type="ORF">DAPPUDRAFT_65105</name>
</gene>
<name>E9HQN6_DAPPU</name>
<dbReference type="InterPro" id="IPR027124">
    <property type="entry name" value="Swc5/CFDP1/2"/>
</dbReference>
<protein>
    <recommendedName>
        <fullName evidence="1">Craniofacial development protein 1</fullName>
    </recommendedName>
    <alternativeName>
        <fullName evidence="2">Bucentaur</fullName>
    </alternativeName>
</protein>
<dbReference type="EMBL" id="GL732723">
    <property type="protein sequence ID" value="EFX65945.1"/>
    <property type="molecule type" value="Genomic_DNA"/>
</dbReference>
<dbReference type="HOGENOM" id="CLU_2892411_0_0_1"/>
<dbReference type="InterPro" id="IPR011421">
    <property type="entry name" value="BCNT-C"/>
</dbReference>
<feature type="domain" description="BCNT-C" evidence="3">
    <location>
        <begin position="1"/>
        <end position="63"/>
    </location>
</feature>
<sequence length="63" mass="7071">KSGGLSSITSQLSSKKAKLSTLEKSKLDWDRYKTEEGIAEDLKSFNHRQKNFDFGKASFSRTG</sequence>
<evidence type="ECO:0000256" key="1">
    <source>
        <dbReference type="ARBA" id="ARBA00019033"/>
    </source>
</evidence>